<keyword evidence="5" id="KW-1133">Transmembrane helix</keyword>
<evidence type="ECO:0000256" key="4">
    <source>
        <dbReference type="ARBA" id="ARBA00022475"/>
    </source>
</evidence>
<dbReference type="Pfam" id="PF00232">
    <property type="entry name" value="Glyco_hydro_1"/>
    <property type="match status" value="1"/>
</dbReference>
<dbReference type="SUPFAM" id="SSF51445">
    <property type="entry name" value="(Trans)glycosidases"/>
    <property type="match status" value="1"/>
</dbReference>
<dbReference type="Proteomes" id="UP000237347">
    <property type="component" value="Unassembled WGS sequence"/>
</dbReference>
<feature type="transmembrane region" description="Helical" evidence="5">
    <location>
        <begin position="150"/>
        <end position="171"/>
    </location>
</feature>
<dbReference type="PRINTS" id="PR00131">
    <property type="entry name" value="GLHYDRLASE1"/>
</dbReference>
<proteinExistence type="inferred from homology"/>
<organism evidence="6 7">
    <name type="scientific">Quercus suber</name>
    <name type="common">Cork oak</name>
    <dbReference type="NCBI Taxonomy" id="58331"/>
    <lineage>
        <taxon>Eukaryota</taxon>
        <taxon>Viridiplantae</taxon>
        <taxon>Streptophyta</taxon>
        <taxon>Embryophyta</taxon>
        <taxon>Tracheophyta</taxon>
        <taxon>Spermatophyta</taxon>
        <taxon>Magnoliopsida</taxon>
        <taxon>eudicotyledons</taxon>
        <taxon>Gunneridae</taxon>
        <taxon>Pentapetalae</taxon>
        <taxon>rosids</taxon>
        <taxon>fabids</taxon>
        <taxon>Fagales</taxon>
        <taxon>Fagaceae</taxon>
        <taxon>Quercus</taxon>
    </lineage>
</organism>
<dbReference type="InterPro" id="IPR017853">
    <property type="entry name" value="GH"/>
</dbReference>
<dbReference type="GO" id="GO:0004553">
    <property type="term" value="F:hydrolase activity, hydrolyzing O-glycosyl compounds"/>
    <property type="evidence" value="ECO:0007669"/>
    <property type="project" value="InterPro"/>
</dbReference>
<keyword evidence="3" id="KW-0813">Transport</keyword>
<comment type="subcellular location">
    <subcellularLocation>
        <location evidence="1">Cell membrane</location>
        <topology evidence="1">Multi-pass membrane protein</topology>
    </subcellularLocation>
</comment>
<accession>A0AAW0KCL7</accession>
<comment type="similarity">
    <text evidence="2">Belongs to the glycosyl hydrolase 1 family.</text>
</comment>
<keyword evidence="7" id="KW-1185">Reference proteome</keyword>
<dbReference type="PANTHER" id="PTHR45826:SF2">
    <property type="entry name" value="AMINO ACID TRANSPORTER"/>
    <property type="match status" value="1"/>
</dbReference>
<dbReference type="GO" id="GO:0005886">
    <property type="term" value="C:plasma membrane"/>
    <property type="evidence" value="ECO:0007669"/>
    <property type="project" value="UniProtKB-SubCell"/>
</dbReference>
<name>A0AAW0KCL7_QUESU</name>
<dbReference type="GO" id="GO:0005975">
    <property type="term" value="P:carbohydrate metabolic process"/>
    <property type="evidence" value="ECO:0007669"/>
    <property type="project" value="InterPro"/>
</dbReference>
<dbReference type="AlphaFoldDB" id="A0AAW0KCL7"/>
<comment type="caution">
    <text evidence="6">The sequence shown here is derived from an EMBL/GenBank/DDBJ whole genome shotgun (WGS) entry which is preliminary data.</text>
</comment>
<evidence type="ECO:0000256" key="2">
    <source>
        <dbReference type="ARBA" id="ARBA00010838"/>
    </source>
</evidence>
<dbReference type="EMBL" id="PKMF04000342">
    <property type="protein sequence ID" value="KAK7836844.1"/>
    <property type="molecule type" value="Genomic_DNA"/>
</dbReference>
<protein>
    <submittedName>
        <fullName evidence="6">Polyamine transporter</fullName>
    </submittedName>
</protein>
<evidence type="ECO:0000256" key="5">
    <source>
        <dbReference type="SAM" id="Phobius"/>
    </source>
</evidence>
<dbReference type="PANTHER" id="PTHR45826">
    <property type="entry name" value="POLYAMINE TRANSPORTER PUT1"/>
    <property type="match status" value="1"/>
</dbReference>
<keyword evidence="5" id="KW-0812">Transmembrane</keyword>
<dbReference type="Gene3D" id="3.20.20.80">
    <property type="entry name" value="Glycosidases"/>
    <property type="match status" value="1"/>
</dbReference>
<keyword evidence="4" id="KW-1003">Cell membrane</keyword>
<dbReference type="InterPro" id="IPR001360">
    <property type="entry name" value="Glyco_hydro_1"/>
</dbReference>
<evidence type="ECO:0000313" key="6">
    <source>
        <dbReference type="EMBL" id="KAK7836844.1"/>
    </source>
</evidence>
<keyword evidence="5" id="KW-0472">Membrane</keyword>
<gene>
    <name evidence="6" type="ORF">CFP56_021921</name>
</gene>
<evidence type="ECO:0000256" key="3">
    <source>
        <dbReference type="ARBA" id="ARBA00022448"/>
    </source>
</evidence>
<reference evidence="6 7" key="1">
    <citation type="journal article" date="2018" name="Sci. Data">
        <title>The draft genome sequence of cork oak.</title>
        <authorList>
            <person name="Ramos A.M."/>
            <person name="Usie A."/>
            <person name="Barbosa P."/>
            <person name="Barros P.M."/>
            <person name="Capote T."/>
            <person name="Chaves I."/>
            <person name="Simoes F."/>
            <person name="Abreu I."/>
            <person name="Carrasquinho I."/>
            <person name="Faro C."/>
            <person name="Guimaraes J.B."/>
            <person name="Mendonca D."/>
            <person name="Nobrega F."/>
            <person name="Rodrigues L."/>
            <person name="Saibo N.J.M."/>
            <person name="Varela M.C."/>
            <person name="Egas C."/>
            <person name="Matos J."/>
            <person name="Miguel C.M."/>
            <person name="Oliveira M.M."/>
            <person name="Ricardo C.P."/>
            <person name="Goncalves S."/>
        </authorList>
    </citation>
    <scope>NUCLEOTIDE SEQUENCE [LARGE SCALE GENOMIC DNA]</scope>
    <source>
        <strain evidence="7">cv. HL8</strain>
    </source>
</reference>
<feature type="transmembrane region" description="Helical" evidence="5">
    <location>
        <begin position="257"/>
        <end position="275"/>
    </location>
</feature>
<feature type="transmembrane region" description="Helical" evidence="5">
    <location>
        <begin position="178"/>
        <end position="205"/>
    </location>
</feature>
<dbReference type="InterPro" id="IPR044566">
    <property type="entry name" value="RMV1-like"/>
</dbReference>
<dbReference type="Gene3D" id="1.20.1740.10">
    <property type="entry name" value="Amino acid/polyamine transporter I"/>
    <property type="match status" value="1"/>
</dbReference>
<dbReference type="GO" id="GO:0022857">
    <property type="term" value="F:transmembrane transporter activity"/>
    <property type="evidence" value="ECO:0007669"/>
    <property type="project" value="InterPro"/>
</dbReference>
<evidence type="ECO:0000256" key="1">
    <source>
        <dbReference type="ARBA" id="ARBA00004651"/>
    </source>
</evidence>
<sequence>MLCGLNQQQTPQMTLKLLKEPRIFSLAGDYPSSMRSRVGNRLPEFSKSEAALLKGSLDFVGINYYTTFYARKNSSDSLGKILNDSIADSGAITLRMDDPNNSLISIKDALKDEKRVKYHNDHLTNLLAAINGVIDNPLYPILFLNYLKSAFPVLGGGVQRILALIVLPVVLTYMNYRGLYIVGWLFVILGISSLLPFVVMGIVAYPKLEPSRWLEVNLHEVDWNLYLHTLFWNLNYWDSISPVIGEVNNPKKTLLRALIYTLILVVLGYFFPILIGTSSVPINDELWTKGYFSEIAKILRGNSLRWWIHATSTMSNMGMFLAEMSSDSF</sequence>
<evidence type="ECO:0000313" key="7">
    <source>
        <dbReference type="Proteomes" id="UP000237347"/>
    </source>
</evidence>